<dbReference type="Pfam" id="PF03176">
    <property type="entry name" value="MMPL"/>
    <property type="match status" value="1"/>
</dbReference>
<feature type="transmembrane region" description="Helical" evidence="7">
    <location>
        <begin position="291"/>
        <end position="308"/>
    </location>
</feature>
<dbReference type="GO" id="GO:0005886">
    <property type="term" value="C:plasma membrane"/>
    <property type="evidence" value="ECO:0007669"/>
    <property type="project" value="UniProtKB-SubCell"/>
</dbReference>
<sequence>MRRLNKLSTLLMKKPIKVTLVSIFVIIILFIGAKNIQMATGNETLINTDTTVYKDNEKLEEEFGGESIIVMYEGQNLLNLTNLHHMKGLENQLQTMDEIYSIFSPVTVVEQLSKRQFEQYKKGITEMSAALKNNQHINTMLAHSDILKPGLPENKKTLNDLLYDNNGKLRDLFSEVITDDEHLMMIIKFQGGIEDSSKSEIVSQIKTYLADHELKATKTFVSGKPVLDDAIRSSMQDSMKKMMLLSIFFMIIILSLTFKVSWRLLPLGMILIAIFGTIGLMGWLKIPITMVSMAVFPILIGLGIDYAIQLQNRYTEEMKEEDSLEQ</sequence>
<reference evidence="9 12" key="2">
    <citation type="submission" date="2020-07" db="EMBL/GenBank/DDBJ databases">
        <authorList>
            <person name="Feng H."/>
        </authorList>
    </citation>
    <scope>NUCLEOTIDE SEQUENCE [LARGE SCALE GENOMIC DNA]</scope>
    <source>
        <strain evidence="9">S-12</strain>
        <strain evidence="12">s-12</strain>
    </source>
</reference>
<keyword evidence="5 7" id="KW-1133">Transmembrane helix</keyword>
<organism evidence="10 11">
    <name type="scientific">Bacillus aquiflavi</name>
    <dbReference type="NCBI Taxonomy" id="2672567"/>
    <lineage>
        <taxon>Bacteria</taxon>
        <taxon>Bacillati</taxon>
        <taxon>Bacillota</taxon>
        <taxon>Bacilli</taxon>
        <taxon>Bacillales</taxon>
        <taxon>Bacillaceae</taxon>
        <taxon>Bacillus</taxon>
    </lineage>
</organism>
<dbReference type="PANTHER" id="PTHR33406:SF6">
    <property type="entry name" value="MEMBRANE PROTEIN YDGH-RELATED"/>
    <property type="match status" value="1"/>
</dbReference>
<keyword evidence="11" id="KW-1185">Reference proteome</keyword>
<protein>
    <submittedName>
        <fullName evidence="10">MMPL family transporter</fullName>
    </submittedName>
</protein>
<evidence type="ECO:0000256" key="2">
    <source>
        <dbReference type="ARBA" id="ARBA00010157"/>
    </source>
</evidence>
<name>A0A6B3W1S9_9BACI</name>
<comment type="caution">
    <text evidence="10">The sequence shown here is derived from an EMBL/GenBank/DDBJ whole genome shotgun (WGS) entry which is preliminary data.</text>
</comment>
<evidence type="ECO:0000313" key="9">
    <source>
        <dbReference type="EMBL" id="MBA4536959.1"/>
    </source>
</evidence>
<keyword evidence="4 7" id="KW-0812">Transmembrane</keyword>
<dbReference type="AlphaFoldDB" id="A0A6B3W1S9"/>
<dbReference type="EMBL" id="JACEIO010000013">
    <property type="protein sequence ID" value="MBA4536959.1"/>
    <property type="molecule type" value="Genomic_DNA"/>
</dbReference>
<keyword evidence="6 7" id="KW-0472">Membrane</keyword>
<evidence type="ECO:0000313" key="11">
    <source>
        <dbReference type="Proteomes" id="UP000472971"/>
    </source>
</evidence>
<evidence type="ECO:0000256" key="4">
    <source>
        <dbReference type="ARBA" id="ARBA00022692"/>
    </source>
</evidence>
<evidence type="ECO:0000256" key="5">
    <source>
        <dbReference type="ARBA" id="ARBA00022989"/>
    </source>
</evidence>
<gene>
    <name evidence="10" type="ORF">G4D64_14355</name>
    <name evidence="9" type="ORF">H1Z61_07325</name>
</gene>
<feature type="transmembrane region" description="Helical" evidence="7">
    <location>
        <begin position="242"/>
        <end position="258"/>
    </location>
</feature>
<proteinExistence type="inferred from homology"/>
<dbReference type="SUPFAM" id="SSF82866">
    <property type="entry name" value="Multidrug efflux transporter AcrB transmembrane domain"/>
    <property type="match status" value="1"/>
</dbReference>
<feature type="domain" description="Membrane transport protein MMPL" evidence="8">
    <location>
        <begin position="58"/>
        <end position="322"/>
    </location>
</feature>
<dbReference type="InterPro" id="IPR004869">
    <property type="entry name" value="MMPL_dom"/>
</dbReference>
<evidence type="ECO:0000256" key="6">
    <source>
        <dbReference type="ARBA" id="ARBA00023136"/>
    </source>
</evidence>
<evidence type="ECO:0000313" key="10">
    <source>
        <dbReference type="EMBL" id="NEY82655.1"/>
    </source>
</evidence>
<dbReference type="EMBL" id="JAAIWN010000041">
    <property type="protein sequence ID" value="NEY82655.1"/>
    <property type="molecule type" value="Genomic_DNA"/>
</dbReference>
<evidence type="ECO:0000256" key="3">
    <source>
        <dbReference type="ARBA" id="ARBA00022475"/>
    </source>
</evidence>
<dbReference type="RefSeq" id="WP_163243057.1">
    <property type="nucleotide sequence ID" value="NZ_CP082780.1"/>
</dbReference>
<evidence type="ECO:0000259" key="8">
    <source>
        <dbReference type="Pfam" id="PF03176"/>
    </source>
</evidence>
<evidence type="ECO:0000313" key="12">
    <source>
        <dbReference type="Proteomes" id="UP000570010"/>
    </source>
</evidence>
<dbReference type="Gene3D" id="1.20.1640.10">
    <property type="entry name" value="Multidrug efflux transporter AcrB transmembrane domain"/>
    <property type="match status" value="1"/>
</dbReference>
<evidence type="ECO:0000256" key="1">
    <source>
        <dbReference type="ARBA" id="ARBA00004651"/>
    </source>
</evidence>
<dbReference type="Proteomes" id="UP000472971">
    <property type="component" value="Unassembled WGS sequence"/>
</dbReference>
<evidence type="ECO:0000256" key="7">
    <source>
        <dbReference type="SAM" id="Phobius"/>
    </source>
</evidence>
<dbReference type="InterPro" id="IPR050545">
    <property type="entry name" value="Mycobact_MmpL"/>
</dbReference>
<reference evidence="10 11" key="1">
    <citation type="submission" date="2020-02" db="EMBL/GenBank/DDBJ databases">
        <title>Bacillus aquiflavi sp. nov., isolated from yellow water of strong flavor Chinese baijiu in Yibin region of China.</title>
        <authorList>
            <person name="Xie J."/>
        </authorList>
    </citation>
    <scope>NUCLEOTIDE SEQUENCE [LARGE SCALE GENOMIC DNA]</scope>
    <source>
        <strain evidence="10 11">3H-10</strain>
    </source>
</reference>
<accession>A0A6B3W1S9</accession>
<dbReference type="Proteomes" id="UP000570010">
    <property type="component" value="Unassembled WGS sequence"/>
</dbReference>
<comment type="similarity">
    <text evidence="2">Belongs to the resistance-nodulation-cell division (RND) (TC 2.A.6) family. MmpL subfamily.</text>
</comment>
<feature type="transmembrane region" description="Helical" evidence="7">
    <location>
        <begin position="15"/>
        <end position="33"/>
    </location>
</feature>
<dbReference type="PANTHER" id="PTHR33406">
    <property type="entry name" value="MEMBRANE PROTEIN MJ1562-RELATED"/>
    <property type="match status" value="1"/>
</dbReference>
<comment type="subcellular location">
    <subcellularLocation>
        <location evidence="1">Cell membrane</location>
        <topology evidence="1">Multi-pass membrane protein</topology>
    </subcellularLocation>
</comment>
<keyword evidence="3" id="KW-1003">Cell membrane</keyword>